<keyword evidence="2" id="KW-0732">Signal</keyword>
<dbReference type="InterPro" id="IPR026444">
    <property type="entry name" value="Secre_tail"/>
</dbReference>
<keyword evidence="5" id="KW-1185">Reference proteome</keyword>
<organism evidence="4 5">
    <name type="scientific">Hymenobacter volaticus</name>
    <dbReference type="NCBI Taxonomy" id="2932254"/>
    <lineage>
        <taxon>Bacteria</taxon>
        <taxon>Pseudomonadati</taxon>
        <taxon>Bacteroidota</taxon>
        <taxon>Cytophagia</taxon>
        <taxon>Cytophagales</taxon>
        <taxon>Hymenobacteraceae</taxon>
        <taxon>Hymenobacter</taxon>
    </lineage>
</organism>
<sequence>MKTTLFKSLALVFALLTTALTVPARAGQPKDNHPVRREMQAYIEQNMLPVVRQQRQKLETQLATADKAQLAIYRTQLKEVRQRSQALRQSFRNTPSAAPNTTEPTSPRTPLSEAQQQQLQQLRTETRTIMQQVNQMAEKYASNISQVLQEVQPQKEKWATDMQAIVVKNTTPEQQEKLSHFRGGRMHHRVGAGRLLRPTAFLLLDPAAPTATPTTSDLGSTSLYPNPAVATNQLEYTVTKAGPVTVELLDGRGNTVRTVAQEVKEEKGVHTLQVHLADLPKGTYYYKITTRTGSETKRFVKE</sequence>
<dbReference type="Proteomes" id="UP000830401">
    <property type="component" value="Chromosome"/>
</dbReference>
<feature type="compositionally biased region" description="Polar residues" evidence="1">
    <location>
        <begin position="83"/>
        <end position="114"/>
    </location>
</feature>
<proteinExistence type="predicted"/>
<evidence type="ECO:0000313" key="4">
    <source>
        <dbReference type="EMBL" id="UOQ67384.1"/>
    </source>
</evidence>
<name>A0ABY4G9Y3_9BACT</name>
<reference evidence="4" key="1">
    <citation type="submission" date="2022-04" db="EMBL/GenBank/DDBJ databases">
        <title>Hymenobacter sp. isolated from the air.</title>
        <authorList>
            <person name="Won M."/>
            <person name="Lee C.-M."/>
            <person name="Woen H.-Y."/>
            <person name="Kwon S.-W."/>
        </authorList>
    </citation>
    <scope>NUCLEOTIDE SEQUENCE</scope>
    <source>
        <strain evidence="4">5420S-77</strain>
    </source>
</reference>
<dbReference type="NCBIfam" id="TIGR04183">
    <property type="entry name" value="Por_Secre_tail"/>
    <property type="match status" value="1"/>
</dbReference>
<dbReference type="EMBL" id="CP095061">
    <property type="protein sequence ID" value="UOQ67384.1"/>
    <property type="molecule type" value="Genomic_DNA"/>
</dbReference>
<evidence type="ECO:0000256" key="1">
    <source>
        <dbReference type="SAM" id="MobiDB-lite"/>
    </source>
</evidence>
<accession>A0ABY4G9Y3</accession>
<feature type="signal peptide" evidence="2">
    <location>
        <begin position="1"/>
        <end position="26"/>
    </location>
</feature>
<protein>
    <submittedName>
        <fullName evidence="4">T9SS type A sorting domain-containing protein</fullName>
    </submittedName>
</protein>
<dbReference type="RefSeq" id="WP_245122838.1">
    <property type="nucleotide sequence ID" value="NZ_CP095061.1"/>
</dbReference>
<feature type="region of interest" description="Disordered" evidence="1">
    <location>
        <begin position="83"/>
        <end position="122"/>
    </location>
</feature>
<evidence type="ECO:0000313" key="5">
    <source>
        <dbReference type="Proteomes" id="UP000830401"/>
    </source>
</evidence>
<evidence type="ECO:0000259" key="3">
    <source>
        <dbReference type="Pfam" id="PF18962"/>
    </source>
</evidence>
<feature type="domain" description="Secretion system C-terminal sorting" evidence="3">
    <location>
        <begin position="223"/>
        <end position="300"/>
    </location>
</feature>
<dbReference type="Pfam" id="PF18962">
    <property type="entry name" value="Por_Secre_tail"/>
    <property type="match status" value="1"/>
</dbReference>
<feature type="chain" id="PRO_5045464629" evidence="2">
    <location>
        <begin position="27"/>
        <end position="302"/>
    </location>
</feature>
<gene>
    <name evidence="4" type="ORF">MUN86_05755</name>
</gene>
<evidence type="ECO:0000256" key="2">
    <source>
        <dbReference type="SAM" id="SignalP"/>
    </source>
</evidence>